<evidence type="ECO:0000256" key="1">
    <source>
        <dbReference type="SAM" id="MobiDB-lite"/>
    </source>
</evidence>
<organism evidence="2 3">
    <name type="scientific">Comamonas testosteroni</name>
    <name type="common">Pseudomonas testosteroni</name>
    <dbReference type="NCBI Taxonomy" id="285"/>
    <lineage>
        <taxon>Bacteria</taxon>
        <taxon>Pseudomonadati</taxon>
        <taxon>Pseudomonadota</taxon>
        <taxon>Betaproteobacteria</taxon>
        <taxon>Burkholderiales</taxon>
        <taxon>Comamonadaceae</taxon>
        <taxon>Comamonas</taxon>
    </lineage>
</organism>
<comment type="caution">
    <text evidence="2">The sequence shown here is derived from an EMBL/GenBank/DDBJ whole genome shotgun (WGS) entry which is preliminary data.</text>
</comment>
<feature type="compositionally biased region" description="Low complexity" evidence="1">
    <location>
        <begin position="109"/>
        <end position="128"/>
    </location>
</feature>
<feature type="region of interest" description="Disordered" evidence="1">
    <location>
        <begin position="176"/>
        <end position="200"/>
    </location>
</feature>
<feature type="region of interest" description="Disordered" evidence="1">
    <location>
        <begin position="76"/>
        <end position="95"/>
    </location>
</feature>
<proteinExistence type="predicted"/>
<accession>A0A0L7MQS0</accession>
<dbReference type="EMBL" id="JNVD01000013">
    <property type="protein sequence ID" value="KOC24165.1"/>
    <property type="molecule type" value="Genomic_DNA"/>
</dbReference>
<name>A0A0L7MQS0_COMTE</name>
<protein>
    <submittedName>
        <fullName evidence="2">Uncharacterized protein</fullName>
    </submittedName>
</protein>
<dbReference type="Proteomes" id="UP000037442">
    <property type="component" value="Unassembled WGS sequence"/>
</dbReference>
<sequence length="227" mass="24471">MKPAYYDEVNPFVAKWLRNPIAAGHIAPGDVDERSIEDVRADDLAGYGQCHFFAGLAGWPLALRIARIASAPGIWTGSPHARTTASPQPSVGDALDSQVHEADWPTHGSTSSPRASPRASASRMSLASARGLPRSPVVWDSLATECADPNDRLRTLVRLIYAGECGLLPTVAARDFRSPGAPNHPRRSATRGQPLPETFSSPVPAELARWMMGFPPEWAQCMPTETP</sequence>
<dbReference type="PATRIC" id="fig|285.49.peg.880"/>
<evidence type="ECO:0000313" key="3">
    <source>
        <dbReference type="Proteomes" id="UP000037442"/>
    </source>
</evidence>
<feature type="region of interest" description="Disordered" evidence="1">
    <location>
        <begin position="101"/>
        <end position="128"/>
    </location>
</feature>
<gene>
    <name evidence="2" type="ORF">GL58_04215</name>
</gene>
<evidence type="ECO:0000313" key="2">
    <source>
        <dbReference type="EMBL" id="KOC24165.1"/>
    </source>
</evidence>
<reference evidence="3" key="1">
    <citation type="submission" date="2014-06" db="EMBL/GenBank/DDBJ databases">
        <title>Draft genome sequence of C. testosteroni WDL7.</title>
        <authorList>
            <person name="Wu Y."/>
            <person name="Seshan H."/>
            <person name="Arumugam K."/>
        </authorList>
    </citation>
    <scope>NUCLEOTIDE SEQUENCE [LARGE SCALE GENOMIC DNA]</scope>
    <source>
        <strain evidence="3">WDL7</strain>
    </source>
</reference>
<dbReference type="AlphaFoldDB" id="A0A0L7MQS0"/>